<name>A0A941DUD4_9BACI</name>
<sequence length="468" mass="53037">MALKKEATYKLMKLNADTLTPIELFQRLTGEKKFLLESTFQHETKGKYSFIGCDPYGEIIGYDDTTEHIDYINHTDKTIDQNALTYMEEHLPHISIDLPLPFYGGAIGYVGYDAIRSIEDIGETLTNDLAMPDIHFMLYKNILVFDHASEILYVIAIRGDADQANDLDYQLELLRKQIQQTNPTSNQQETPFTFYPEISKEAFQQQVVAAKKHIQQGDIFQVVLSQRMKATFEGDTFSFYRQLRKVNPSPYMFYIDFGEYLILGASPESLIETRGRNVMTNPIAGTRPRGKTPVEDERLMKELLKDDKEIAEHRMLVDLSRNDLGRICEIGSIHIPTYMTIEKYQHVMHIVSEVHGKLRKGCSSFTALISCLPAGTVSGAPKIRAMQIINELEGTKRGVYGGGIGFINYNHDVTMALAIRSLVVKEKHAYLQTGAGIVHDSEPDKEYLETLFKAKSLMEVSTNDFTTG</sequence>
<dbReference type="SUPFAM" id="SSF56322">
    <property type="entry name" value="ADC synthase"/>
    <property type="match status" value="1"/>
</dbReference>
<comment type="subunit">
    <text evidence="4 15">Heterotetramer consisting of two non-identical subunits: a beta subunit (TrpG) and a large alpha subunit (TrpE).</text>
</comment>
<evidence type="ECO:0000256" key="8">
    <source>
        <dbReference type="ARBA" id="ARBA00022723"/>
    </source>
</evidence>
<dbReference type="GO" id="GO:0000162">
    <property type="term" value="P:L-tryptophan biosynthetic process"/>
    <property type="evidence" value="ECO:0007669"/>
    <property type="project" value="UniProtKB-KW"/>
</dbReference>
<evidence type="ECO:0000256" key="4">
    <source>
        <dbReference type="ARBA" id="ARBA00011575"/>
    </source>
</evidence>
<evidence type="ECO:0000256" key="2">
    <source>
        <dbReference type="ARBA" id="ARBA00004873"/>
    </source>
</evidence>
<dbReference type="PRINTS" id="PR00095">
    <property type="entry name" value="ANTSNTHASEI"/>
</dbReference>
<comment type="catalytic activity">
    <reaction evidence="14 15">
        <text>chorismate + L-glutamine = anthranilate + pyruvate + L-glutamate + H(+)</text>
        <dbReference type="Rhea" id="RHEA:21732"/>
        <dbReference type="ChEBI" id="CHEBI:15361"/>
        <dbReference type="ChEBI" id="CHEBI:15378"/>
        <dbReference type="ChEBI" id="CHEBI:16567"/>
        <dbReference type="ChEBI" id="CHEBI:29748"/>
        <dbReference type="ChEBI" id="CHEBI:29985"/>
        <dbReference type="ChEBI" id="CHEBI:58359"/>
        <dbReference type="EC" id="4.1.3.27"/>
    </reaction>
</comment>
<evidence type="ECO:0000256" key="9">
    <source>
        <dbReference type="ARBA" id="ARBA00022822"/>
    </source>
</evidence>
<gene>
    <name evidence="15 18" type="primary">trpE</name>
    <name evidence="18" type="ORF">KCX74_12750</name>
</gene>
<dbReference type="EC" id="4.1.3.27" evidence="5 15"/>
<accession>A0A941DUD4</accession>
<evidence type="ECO:0000256" key="15">
    <source>
        <dbReference type="RuleBase" id="RU364045"/>
    </source>
</evidence>
<protein>
    <recommendedName>
        <fullName evidence="6 15">Anthranilate synthase component 1</fullName>
        <ecNumber evidence="5 15">4.1.3.27</ecNumber>
    </recommendedName>
</protein>
<dbReference type="AlphaFoldDB" id="A0A941DUD4"/>
<dbReference type="PANTHER" id="PTHR11236:SF48">
    <property type="entry name" value="ISOCHORISMATE SYNTHASE MENF"/>
    <property type="match status" value="1"/>
</dbReference>
<dbReference type="PANTHER" id="PTHR11236">
    <property type="entry name" value="AMINOBENZOATE/ANTHRANILATE SYNTHASE"/>
    <property type="match status" value="1"/>
</dbReference>
<keyword evidence="10 15" id="KW-0460">Magnesium</keyword>
<comment type="similarity">
    <text evidence="3 15">Belongs to the anthranilate synthase component I family.</text>
</comment>
<dbReference type="Gene3D" id="3.60.120.10">
    <property type="entry name" value="Anthranilate synthase"/>
    <property type="match status" value="1"/>
</dbReference>
<evidence type="ECO:0000256" key="6">
    <source>
        <dbReference type="ARBA" id="ARBA00020653"/>
    </source>
</evidence>
<evidence type="ECO:0000256" key="3">
    <source>
        <dbReference type="ARBA" id="ARBA00009562"/>
    </source>
</evidence>
<dbReference type="InterPro" id="IPR005801">
    <property type="entry name" value="ADC_synthase"/>
</dbReference>
<evidence type="ECO:0000313" key="18">
    <source>
        <dbReference type="EMBL" id="MBR7796910.1"/>
    </source>
</evidence>
<dbReference type="InterPro" id="IPR006805">
    <property type="entry name" value="Anth_synth_I_N"/>
</dbReference>
<dbReference type="EMBL" id="JAGSOT010000037">
    <property type="protein sequence ID" value="MBR7796910.1"/>
    <property type="molecule type" value="Genomic_DNA"/>
</dbReference>
<evidence type="ECO:0000256" key="13">
    <source>
        <dbReference type="ARBA" id="ARBA00025634"/>
    </source>
</evidence>
<keyword evidence="9 15" id="KW-0822">Tryptophan biosynthesis</keyword>
<dbReference type="GO" id="GO:0046872">
    <property type="term" value="F:metal ion binding"/>
    <property type="evidence" value="ECO:0007669"/>
    <property type="project" value="UniProtKB-KW"/>
</dbReference>
<evidence type="ECO:0000259" key="16">
    <source>
        <dbReference type="Pfam" id="PF00425"/>
    </source>
</evidence>
<keyword evidence="7 15" id="KW-0028">Amino-acid biosynthesis</keyword>
<dbReference type="Proteomes" id="UP000675284">
    <property type="component" value="Unassembled WGS sequence"/>
</dbReference>
<comment type="function">
    <text evidence="13 15">Part of a heterotetrameric complex that catalyzes the two-step biosynthesis of anthranilate, an intermediate in the biosynthesis of L-tryptophan. In the first step, the glutamine-binding beta subunit (TrpG) of anthranilate synthase (AS) provides the glutamine amidotransferase activity which generates ammonia as a substrate that, along with chorismate, is used in the second step, catalyzed by the large alpha subunit of AS (TrpE) to produce anthranilate. In the absence of TrpG, TrpE can synthesize anthranilate directly from chorismate and high concentrations of ammonia.</text>
</comment>
<dbReference type="InterPro" id="IPR015890">
    <property type="entry name" value="Chorismate_C"/>
</dbReference>
<keyword evidence="12 15" id="KW-0456">Lyase</keyword>
<feature type="domain" description="Chorismate-utilising enzyme C-terminal" evidence="16">
    <location>
        <begin position="200"/>
        <end position="453"/>
    </location>
</feature>
<keyword evidence="8 15" id="KW-0479">Metal-binding</keyword>
<comment type="cofactor">
    <cofactor evidence="1 15">
        <name>Mg(2+)</name>
        <dbReference type="ChEBI" id="CHEBI:18420"/>
    </cofactor>
</comment>
<evidence type="ECO:0000256" key="12">
    <source>
        <dbReference type="ARBA" id="ARBA00023239"/>
    </source>
</evidence>
<evidence type="ECO:0000256" key="10">
    <source>
        <dbReference type="ARBA" id="ARBA00022842"/>
    </source>
</evidence>
<dbReference type="InterPro" id="IPR019999">
    <property type="entry name" value="Anth_synth_I-like"/>
</dbReference>
<keyword evidence="19" id="KW-1185">Reference proteome</keyword>
<proteinExistence type="inferred from homology"/>
<feature type="domain" description="Anthranilate synthase component I N-terminal" evidence="17">
    <location>
        <begin position="17"/>
        <end position="154"/>
    </location>
</feature>
<evidence type="ECO:0000256" key="7">
    <source>
        <dbReference type="ARBA" id="ARBA00022605"/>
    </source>
</evidence>
<dbReference type="RefSeq" id="WP_166530538.1">
    <property type="nucleotide sequence ID" value="NZ_JAGSOT010000037.1"/>
</dbReference>
<comment type="caution">
    <text evidence="18">The sequence shown here is derived from an EMBL/GenBank/DDBJ whole genome shotgun (WGS) entry which is preliminary data.</text>
</comment>
<keyword evidence="11 15" id="KW-0057">Aromatic amino acid biosynthesis</keyword>
<organism evidence="18 19">
    <name type="scientific">Virgibacillus salarius</name>
    <dbReference type="NCBI Taxonomy" id="447199"/>
    <lineage>
        <taxon>Bacteria</taxon>
        <taxon>Bacillati</taxon>
        <taxon>Bacillota</taxon>
        <taxon>Bacilli</taxon>
        <taxon>Bacillales</taxon>
        <taxon>Bacillaceae</taxon>
        <taxon>Virgibacillus</taxon>
    </lineage>
</organism>
<reference evidence="18" key="1">
    <citation type="submission" date="2021-04" db="EMBL/GenBank/DDBJ databases">
        <title>Isolation and polyphasic classification of algal microorganism.</title>
        <authorList>
            <person name="Wang S."/>
        </authorList>
    </citation>
    <scope>NUCLEOTIDE SEQUENCE</scope>
    <source>
        <strain evidence="18">720a</strain>
    </source>
</reference>
<evidence type="ECO:0000256" key="11">
    <source>
        <dbReference type="ARBA" id="ARBA00023141"/>
    </source>
</evidence>
<evidence type="ECO:0000256" key="5">
    <source>
        <dbReference type="ARBA" id="ARBA00012266"/>
    </source>
</evidence>
<dbReference type="Pfam" id="PF00425">
    <property type="entry name" value="Chorismate_bind"/>
    <property type="match status" value="1"/>
</dbReference>
<evidence type="ECO:0000256" key="14">
    <source>
        <dbReference type="ARBA" id="ARBA00047683"/>
    </source>
</evidence>
<comment type="pathway">
    <text evidence="2 15">Amino-acid biosynthesis; L-tryptophan biosynthesis; L-tryptophan from chorismate: step 1/5.</text>
</comment>
<dbReference type="GO" id="GO:0004049">
    <property type="term" value="F:anthranilate synthase activity"/>
    <property type="evidence" value="ECO:0007669"/>
    <property type="project" value="UniProtKB-EC"/>
</dbReference>
<evidence type="ECO:0000259" key="17">
    <source>
        <dbReference type="Pfam" id="PF04715"/>
    </source>
</evidence>
<evidence type="ECO:0000256" key="1">
    <source>
        <dbReference type="ARBA" id="ARBA00001946"/>
    </source>
</evidence>
<dbReference type="Pfam" id="PF04715">
    <property type="entry name" value="Anth_synt_I_N"/>
    <property type="match status" value="1"/>
</dbReference>
<dbReference type="InterPro" id="IPR005256">
    <property type="entry name" value="Anth_synth_I_PabB"/>
</dbReference>
<dbReference type="NCBIfam" id="TIGR00564">
    <property type="entry name" value="trpE_most"/>
    <property type="match status" value="1"/>
</dbReference>
<evidence type="ECO:0000313" key="19">
    <source>
        <dbReference type="Proteomes" id="UP000675284"/>
    </source>
</evidence>